<feature type="domain" description="Metallo-beta-lactamase" evidence="2">
    <location>
        <begin position="25"/>
        <end position="205"/>
    </location>
</feature>
<evidence type="ECO:0000259" key="2">
    <source>
        <dbReference type="SMART" id="SM00849"/>
    </source>
</evidence>
<dbReference type="InterPro" id="IPR036866">
    <property type="entry name" value="RibonucZ/Hydroxyglut_hydro"/>
</dbReference>
<dbReference type="Pfam" id="PF00753">
    <property type="entry name" value="Lactamase_B"/>
    <property type="match status" value="1"/>
</dbReference>
<dbReference type="SUPFAM" id="SSF56281">
    <property type="entry name" value="Metallo-hydrolase/oxidoreductase"/>
    <property type="match status" value="1"/>
</dbReference>
<dbReference type="EMBL" id="JDVG02000635">
    <property type="protein sequence ID" value="KFB70857.1"/>
    <property type="molecule type" value="Genomic_DNA"/>
</dbReference>
<dbReference type="PANTHER" id="PTHR42951:SF4">
    <property type="entry name" value="ACYL-COENZYME A THIOESTERASE MBLAC2"/>
    <property type="match status" value="1"/>
</dbReference>
<dbReference type="Gene3D" id="3.60.15.10">
    <property type="entry name" value="Ribonuclease Z/Hydroxyacylglutathione hydrolase-like"/>
    <property type="match status" value="1"/>
</dbReference>
<dbReference type="SMART" id="SM00849">
    <property type="entry name" value="Lactamase_B"/>
    <property type="match status" value="1"/>
</dbReference>
<evidence type="ECO:0000256" key="1">
    <source>
        <dbReference type="ARBA" id="ARBA00005250"/>
    </source>
</evidence>
<protein>
    <submittedName>
        <fullName evidence="3">Metallo-beta-lactamase L1</fullName>
        <ecNumber evidence="3">3.5.2.6</ecNumber>
    </submittedName>
</protein>
<dbReference type="InterPro" id="IPR001279">
    <property type="entry name" value="Metallo-B-lactamas"/>
</dbReference>
<dbReference type="PANTHER" id="PTHR42951">
    <property type="entry name" value="METALLO-BETA-LACTAMASE DOMAIN-CONTAINING"/>
    <property type="match status" value="1"/>
</dbReference>
<dbReference type="Proteomes" id="UP000020077">
    <property type="component" value="Unassembled WGS sequence"/>
</dbReference>
<sequence>MGPQIRFITAEICQVGGPGQTDQSDAAIYLVHFTDAAALIDAGSGRASDRVLMNIAAAGVLPEQVQYLLLTHCHYDHTGGAAGFRQRFGWRVAIHSLEAAALETGDNKLSAASWYGDHLAPCPVDVRLADGDRIPLAEREIQVIHIPGHSPGSLAYLVESEGKRVLFAQDVHGPIHPALLSNRTDYQASLRKLQALQADILCEGHYGVFVGQANVAAFIDRFVED</sequence>
<reference evidence="3 4" key="1">
    <citation type="submission" date="2014-02" db="EMBL/GenBank/DDBJ databases">
        <title>Expanding our view of genomic diversity in Candidatus Accumulibacter clades.</title>
        <authorList>
            <person name="Skennerton C.T."/>
            <person name="Barr J.J."/>
            <person name="Slater F.R."/>
            <person name="Bond P.L."/>
            <person name="Tyson G.W."/>
        </authorList>
    </citation>
    <scope>NUCLEOTIDE SEQUENCE [LARGE SCALE GENOMIC DNA]</scope>
    <source>
        <strain evidence="4">BA-91</strain>
    </source>
</reference>
<proteinExistence type="inferred from homology"/>
<comment type="caution">
    <text evidence="3">The sequence shown here is derived from an EMBL/GenBank/DDBJ whole genome shotgun (WGS) entry which is preliminary data.</text>
</comment>
<dbReference type="GO" id="GO:0008800">
    <property type="term" value="F:beta-lactamase activity"/>
    <property type="evidence" value="ECO:0007669"/>
    <property type="project" value="UniProtKB-EC"/>
</dbReference>
<gene>
    <name evidence="3" type="ORF">AW09_004032</name>
</gene>
<dbReference type="InterPro" id="IPR050855">
    <property type="entry name" value="NDM-1-like"/>
</dbReference>
<keyword evidence="3" id="KW-0378">Hydrolase</keyword>
<comment type="similarity">
    <text evidence="1">Belongs to the metallo-beta-lactamase superfamily. Class-B beta-lactamase family.</text>
</comment>
<dbReference type="AlphaFoldDB" id="A0A080LRJ2"/>
<dbReference type="CDD" id="cd06262">
    <property type="entry name" value="metallo-hydrolase-like_MBL-fold"/>
    <property type="match status" value="1"/>
</dbReference>
<accession>A0A080LRJ2</accession>
<evidence type="ECO:0000313" key="4">
    <source>
        <dbReference type="Proteomes" id="UP000020077"/>
    </source>
</evidence>
<dbReference type="GO" id="GO:0017001">
    <property type="term" value="P:antibiotic catabolic process"/>
    <property type="evidence" value="ECO:0007669"/>
    <property type="project" value="UniProtKB-ARBA"/>
</dbReference>
<name>A0A080LRJ2_9PROT</name>
<organism evidence="3 4">
    <name type="scientific">Candidatus Accumulibacter phosphatis</name>
    <dbReference type="NCBI Taxonomy" id="327160"/>
    <lineage>
        <taxon>Bacteria</taxon>
        <taxon>Pseudomonadati</taxon>
        <taxon>Pseudomonadota</taxon>
        <taxon>Betaproteobacteria</taxon>
        <taxon>Candidatus Accumulibacter</taxon>
    </lineage>
</organism>
<dbReference type="EC" id="3.5.2.6" evidence="3"/>
<evidence type="ECO:0000313" key="3">
    <source>
        <dbReference type="EMBL" id="KFB70857.1"/>
    </source>
</evidence>